<protein>
    <submittedName>
        <fullName evidence="2">Uncharacterized protein</fullName>
    </submittedName>
</protein>
<feature type="transmembrane region" description="Helical" evidence="1">
    <location>
        <begin position="225"/>
        <end position="242"/>
    </location>
</feature>
<dbReference type="AlphaFoldDB" id="A0A6C0E4Q1"/>
<name>A0A6C0E4Q1_9ZZZZ</name>
<reference evidence="2" key="1">
    <citation type="journal article" date="2020" name="Nature">
        <title>Giant virus diversity and host interactions through global metagenomics.</title>
        <authorList>
            <person name="Schulz F."/>
            <person name="Roux S."/>
            <person name="Paez-Espino D."/>
            <person name="Jungbluth S."/>
            <person name="Walsh D.A."/>
            <person name="Denef V.J."/>
            <person name="McMahon K.D."/>
            <person name="Konstantinidis K.T."/>
            <person name="Eloe-Fadrosh E.A."/>
            <person name="Kyrpides N.C."/>
            <person name="Woyke T."/>
        </authorList>
    </citation>
    <scope>NUCLEOTIDE SEQUENCE</scope>
    <source>
        <strain evidence="2">GVMAG-M-3300023179-116</strain>
    </source>
</reference>
<keyword evidence="1" id="KW-0472">Membrane</keyword>
<organism evidence="2">
    <name type="scientific">viral metagenome</name>
    <dbReference type="NCBI Taxonomy" id="1070528"/>
    <lineage>
        <taxon>unclassified sequences</taxon>
        <taxon>metagenomes</taxon>
        <taxon>organismal metagenomes</taxon>
    </lineage>
</organism>
<evidence type="ECO:0000313" key="2">
    <source>
        <dbReference type="EMBL" id="QHT23611.1"/>
    </source>
</evidence>
<keyword evidence="1" id="KW-0812">Transmembrane</keyword>
<evidence type="ECO:0000256" key="1">
    <source>
        <dbReference type="SAM" id="Phobius"/>
    </source>
</evidence>
<feature type="transmembrane region" description="Helical" evidence="1">
    <location>
        <begin position="129"/>
        <end position="155"/>
    </location>
</feature>
<proteinExistence type="predicted"/>
<keyword evidence="1" id="KW-1133">Transmembrane helix</keyword>
<accession>A0A6C0E4Q1</accession>
<feature type="transmembrane region" description="Helical" evidence="1">
    <location>
        <begin position="161"/>
        <end position="187"/>
    </location>
</feature>
<dbReference type="EMBL" id="MN739733">
    <property type="protein sequence ID" value="QHT23611.1"/>
    <property type="molecule type" value="Genomic_DNA"/>
</dbReference>
<sequence length="250" mass="29748">MLHGIIYNRFNFIINNVGYTNSNMEKLYSIIHKSALETYDLLDKNKKPIIQLISMSLPKETRDFIFNKDFDYEKYYSKSELEAMNAKKLGKCSKKKRKGKKSDKQSISLSKSINKSKLRCILYHIPENLLNFLIFFSYLSLHSIYFWSILIILLFVSNIHYLLIVLFVIIINTFATILFSGCPIHIIERKYRHKLTSNQHFLCNIIKKLQDNYIYYTYEQNIEQLLFGIFLLIIKINLLILYNCFCKFSH</sequence>